<evidence type="ECO:0000313" key="2">
    <source>
        <dbReference type="EMBL" id="KAI5074697.1"/>
    </source>
</evidence>
<dbReference type="AlphaFoldDB" id="A0A9D4UWG1"/>
<accession>A0A9D4UWG1</accession>
<evidence type="ECO:0000313" key="3">
    <source>
        <dbReference type="Proteomes" id="UP000886520"/>
    </source>
</evidence>
<dbReference type="EMBL" id="JABFUD020000010">
    <property type="protein sequence ID" value="KAI5074697.1"/>
    <property type="molecule type" value="Genomic_DNA"/>
</dbReference>
<dbReference type="Proteomes" id="UP000886520">
    <property type="component" value="Chromosome 10"/>
</dbReference>
<reference evidence="2" key="1">
    <citation type="submission" date="2021-01" db="EMBL/GenBank/DDBJ databases">
        <title>Adiantum capillus-veneris genome.</title>
        <authorList>
            <person name="Fang Y."/>
            <person name="Liao Q."/>
        </authorList>
    </citation>
    <scope>NUCLEOTIDE SEQUENCE</scope>
    <source>
        <strain evidence="2">H3</strain>
        <tissue evidence="2">Leaf</tissue>
    </source>
</reference>
<keyword evidence="3" id="KW-1185">Reference proteome</keyword>
<gene>
    <name evidence="2" type="ORF">GOP47_0010658</name>
</gene>
<name>A0A9D4UWG1_ADICA</name>
<sequence>MELSTSHLNSSDQVSSVSTTNMVEDLETQEEEILSMDMGHESLHEINEMLAAEEIDHKRHYQDSSLSGHGHKI</sequence>
<protein>
    <submittedName>
        <fullName evidence="2">Uncharacterized protein</fullName>
    </submittedName>
</protein>
<comment type="caution">
    <text evidence="2">The sequence shown here is derived from an EMBL/GenBank/DDBJ whole genome shotgun (WGS) entry which is preliminary data.</text>
</comment>
<evidence type="ECO:0000256" key="1">
    <source>
        <dbReference type="SAM" id="MobiDB-lite"/>
    </source>
</evidence>
<proteinExistence type="predicted"/>
<organism evidence="2 3">
    <name type="scientific">Adiantum capillus-veneris</name>
    <name type="common">Maidenhair fern</name>
    <dbReference type="NCBI Taxonomy" id="13818"/>
    <lineage>
        <taxon>Eukaryota</taxon>
        <taxon>Viridiplantae</taxon>
        <taxon>Streptophyta</taxon>
        <taxon>Embryophyta</taxon>
        <taxon>Tracheophyta</taxon>
        <taxon>Polypodiopsida</taxon>
        <taxon>Polypodiidae</taxon>
        <taxon>Polypodiales</taxon>
        <taxon>Pteridineae</taxon>
        <taxon>Pteridaceae</taxon>
        <taxon>Vittarioideae</taxon>
        <taxon>Adiantum</taxon>
    </lineage>
</organism>
<feature type="region of interest" description="Disordered" evidence="1">
    <location>
        <begin position="54"/>
        <end position="73"/>
    </location>
</feature>